<protein>
    <recommendedName>
        <fullName evidence="4">Transmembrane protein</fullName>
    </recommendedName>
</protein>
<keyword evidence="1" id="KW-0812">Transmembrane</keyword>
<keyword evidence="3" id="KW-1185">Reference proteome</keyword>
<feature type="transmembrane region" description="Helical" evidence="1">
    <location>
        <begin position="194"/>
        <end position="216"/>
    </location>
</feature>
<sequence length="291" mass="32922">MAFYDNPELGASRRVLGNSQFAYNDNPRVIPRLRSEQESTVHTDYSDDFVMPRDQIGVSSNSQHKSTATNRYISIFQQCWLLLFFRLPALYHSRMLQIGVNSGIGTVDLHLMSSTFSALWRHGIPSHPLDSPKDVVAISPHLTQFKASWEVLVDDLLQEWKMFNIISALVQTSVPVLLSLDAQVGSDPITKTGVLLSFICAGISLLCGSFCVLQFGSMRKMPKAAEWIREAHKSNQLVWWNCWIMLAMPATWLAWSVFLLFASIMSYTWPQRMMRSHASSVGIIKFSSQTL</sequence>
<evidence type="ECO:0000256" key="1">
    <source>
        <dbReference type="SAM" id="Phobius"/>
    </source>
</evidence>
<proteinExistence type="predicted"/>
<evidence type="ECO:0008006" key="4">
    <source>
        <dbReference type="Google" id="ProtNLM"/>
    </source>
</evidence>
<dbReference type="OrthoDB" id="3062801at2759"/>
<comment type="caution">
    <text evidence="2">The sequence shown here is derived from an EMBL/GenBank/DDBJ whole genome shotgun (WGS) entry which is preliminary data.</text>
</comment>
<organism evidence="2 3">
    <name type="scientific">Lentinula aciculospora</name>
    <dbReference type="NCBI Taxonomy" id="153920"/>
    <lineage>
        <taxon>Eukaryota</taxon>
        <taxon>Fungi</taxon>
        <taxon>Dikarya</taxon>
        <taxon>Basidiomycota</taxon>
        <taxon>Agaricomycotina</taxon>
        <taxon>Agaricomycetes</taxon>
        <taxon>Agaricomycetidae</taxon>
        <taxon>Agaricales</taxon>
        <taxon>Marasmiineae</taxon>
        <taxon>Omphalotaceae</taxon>
        <taxon>Lentinula</taxon>
    </lineage>
</organism>
<keyword evidence="1" id="KW-0472">Membrane</keyword>
<gene>
    <name evidence="2" type="ORF">J3R30DRAFT_2182311</name>
</gene>
<dbReference type="Proteomes" id="UP001150266">
    <property type="component" value="Unassembled WGS sequence"/>
</dbReference>
<evidence type="ECO:0000313" key="3">
    <source>
        <dbReference type="Proteomes" id="UP001150266"/>
    </source>
</evidence>
<dbReference type="EMBL" id="JAOTPV010000005">
    <property type="protein sequence ID" value="KAJ4482505.1"/>
    <property type="molecule type" value="Genomic_DNA"/>
</dbReference>
<reference evidence="2" key="1">
    <citation type="submission" date="2022-08" db="EMBL/GenBank/DDBJ databases">
        <title>A Global Phylogenomic Analysis of the Shiitake Genus Lentinula.</title>
        <authorList>
            <consortium name="DOE Joint Genome Institute"/>
            <person name="Sierra-Patev S."/>
            <person name="Min B."/>
            <person name="Naranjo-Ortiz M."/>
            <person name="Looney B."/>
            <person name="Konkel Z."/>
            <person name="Slot J.C."/>
            <person name="Sakamoto Y."/>
            <person name="Steenwyk J.L."/>
            <person name="Rokas A."/>
            <person name="Carro J."/>
            <person name="Camarero S."/>
            <person name="Ferreira P."/>
            <person name="Molpeceres G."/>
            <person name="Ruiz-Duenas F.J."/>
            <person name="Serrano A."/>
            <person name="Henrissat B."/>
            <person name="Drula E."/>
            <person name="Hughes K.W."/>
            <person name="Mata J.L."/>
            <person name="Ishikawa N.K."/>
            <person name="Vargas-Isla R."/>
            <person name="Ushijima S."/>
            <person name="Smith C.A."/>
            <person name="Ahrendt S."/>
            <person name="Andreopoulos W."/>
            <person name="He G."/>
            <person name="Labutti K."/>
            <person name="Lipzen A."/>
            <person name="Ng V."/>
            <person name="Riley R."/>
            <person name="Sandor L."/>
            <person name="Barry K."/>
            <person name="Martinez A.T."/>
            <person name="Xiao Y."/>
            <person name="Gibbons J.G."/>
            <person name="Terashima K."/>
            <person name="Grigoriev I.V."/>
            <person name="Hibbett D.S."/>
        </authorList>
    </citation>
    <scope>NUCLEOTIDE SEQUENCE</scope>
    <source>
        <strain evidence="2">JLM2183</strain>
    </source>
</reference>
<accession>A0A9W9AI58</accession>
<name>A0A9W9AI58_9AGAR</name>
<keyword evidence="1" id="KW-1133">Transmembrane helix</keyword>
<dbReference type="AlphaFoldDB" id="A0A9W9AI58"/>
<feature type="transmembrane region" description="Helical" evidence="1">
    <location>
        <begin position="237"/>
        <end position="264"/>
    </location>
</feature>
<evidence type="ECO:0000313" key="2">
    <source>
        <dbReference type="EMBL" id="KAJ4482505.1"/>
    </source>
</evidence>